<dbReference type="GeneID" id="57167502"/>
<comment type="caution">
    <text evidence="4">The sequence shown here is derived from an EMBL/GenBank/DDBJ whole genome shotgun (WGS) entry which is preliminary data.</text>
</comment>
<keyword evidence="1" id="KW-0812">Transmembrane</keyword>
<organism evidence="4 5">
    <name type="scientific">Mycobacteroides franklinii</name>
    <dbReference type="NCBI Taxonomy" id="948102"/>
    <lineage>
        <taxon>Bacteria</taxon>
        <taxon>Bacillati</taxon>
        <taxon>Actinomycetota</taxon>
        <taxon>Actinomycetes</taxon>
        <taxon>Mycobacteriales</taxon>
        <taxon>Mycobacteriaceae</taxon>
        <taxon>Mycobacteroides</taxon>
    </lineage>
</organism>
<proteinExistence type="predicted"/>
<feature type="domain" description="Thiosulphate:quinone oxidoreductase small subunit DoxA" evidence="3">
    <location>
        <begin position="208"/>
        <end position="337"/>
    </location>
</feature>
<dbReference type="AlphaFoldDB" id="A0A1S1LCV2"/>
<dbReference type="OrthoDB" id="9790967at2"/>
<dbReference type="PIRSF" id="PIRSF037390">
    <property type="entry name" value="Thiosulph_Quin_oxidored_DoxA-D"/>
    <property type="match status" value="1"/>
</dbReference>
<sequence length="344" mass="37221">MNNNVSVSTENSRPDIAGLLALPLRLVVGWTYFSAFWRRVALENKLDPDVSGYVGEKFNHFLPHALGIKPIIGFLIEHPDLLKWSMIIFTVVEGITGLCLMAGILTRAMSVSVFLLALGILLGSGWLGTTCLDEWQIGILGIASGLTLFLSGGGRYSVDHYVAERHDTFTKRNWFTRLASGPVDVSRHLVLGGAAAVLAIALFTNQYFHGGLYGPLHNKSVAPVIEISDAHISDRDLRFTVYRTEGVDVYGSFLVGVTVTESETGRAVVDLRADQLSRLPAHAITNHYIAAVKTGAHGVIVPLGAKAELNIEGPHAPIDPRHHYTLALADVSGAVWVQGLQIGD</sequence>
<gene>
    <name evidence="4" type="ORF">BKG76_11900</name>
</gene>
<feature type="transmembrane region" description="Helical" evidence="1">
    <location>
        <begin position="16"/>
        <end position="37"/>
    </location>
</feature>
<dbReference type="RefSeq" id="WP_070939163.1">
    <property type="nucleotide sequence ID" value="NZ_MLIK01000019.1"/>
</dbReference>
<evidence type="ECO:0000259" key="3">
    <source>
        <dbReference type="Pfam" id="PF07680"/>
    </source>
</evidence>
<protein>
    <submittedName>
        <fullName evidence="4">Quinol oxidase</fullName>
    </submittedName>
</protein>
<reference evidence="4 5" key="1">
    <citation type="submission" date="2016-10" db="EMBL/GenBank/DDBJ databases">
        <title>Evaluation of Human, Veterinary and Environmental Mycobacterium chelonae Isolates by Core Genome Phylogenomic Analysis, Targeted Gene Comparison, and Anti-microbial Susceptibility Patterns: A Tale of Mistaken Identities.</title>
        <authorList>
            <person name="Fogelson S.B."/>
            <person name="Camus A.C."/>
            <person name="Lorenz W."/>
            <person name="Vasireddy R."/>
            <person name="Vasireddy S."/>
            <person name="Smith T."/>
            <person name="Brown-Elliott B.A."/>
            <person name="Wallace R.J.Jr."/>
            <person name="Hasan N.A."/>
            <person name="Reischl U."/>
            <person name="Sanchez S."/>
        </authorList>
    </citation>
    <scope>NUCLEOTIDE SEQUENCE [LARGE SCALE GENOMIC DNA]</scope>
    <source>
        <strain evidence="4 5">1559</strain>
    </source>
</reference>
<dbReference type="EMBL" id="MLIK01000019">
    <property type="protein sequence ID" value="OHU22728.1"/>
    <property type="molecule type" value="Genomic_DNA"/>
</dbReference>
<dbReference type="Pfam" id="PF04173">
    <property type="entry name" value="DoxD"/>
    <property type="match status" value="1"/>
</dbReference>
<feature type="transmembrane region" description="Helical" evidence="1">
    <location>
        <begin position="58"/>
        <end position="76"/>
    </location>
</feature>
<dbReference type="InterPro" id="IPR011636">
    <property type="entry name" value="DoxA"/>
</dbReference>
<dbReference type="InterPro" id="IPR017192">
    <property type="entry name" value="ThioSO4-Q_OxRdtase_DoxA/D"/>
</dbReference>
<feature type="transmembrane region" description="Helical" evidence="1">
    <location>
        <begin position="111"/>
        <end position="129"/>
    </location>
</feature>
<evidence type="ECO:0000256" key="1">
    <source>
        <dbReference type="SAM" id="Phobius"/>
    </source>
</evidence>
<feature type="transmembrane region" description="Helical" evidence="1">
    <location>
        <begin position="135"/>
        <end position="156"/>
    </location>
</feature>
<evidence type="ECO:0000313" key="4">
    <source>
        <dbReference type="EMBL" id="OHU22728.1"/>
    </source>
</evidence>
<feature type="domain" description="TQO small subunit DoxD" evidence="2">
    <location>
        <begin position="22"/>
        <end position="170"/>
    </location>
</feature>
<dbReference type="InterPro" id="IPR007301">
    <property type="entry name" value="DoxD"/>
</dbReference>
<keyword evidence="1" id="KW-0472">Membrane</keyword>
<dbReference type="Proteomes" id="UP000179616">
    <property type="component" value="Unassembled WGS sequence"/>
</dbReference>
<accession>A0A1S1LCV2</accession>
<evidence type="ECO:0000259" key="2">
    <source>
        <dbReference type="Pfam" id="PF04173"/>
    </source>
</evidence>
<name>A0A1S1LCV2_9MYCO</name>
<keyword evidence="1" id="KW-1133">Transmembrane helix</keyword>
<dbReference type="Pfam" id="PF07680">
    <property type="entry name" value="DoxA"/>
    <property type="match status" value="1"/>
</dbReference>
<evidence type="ECO:0000313" key="5">
    <source>
        <dbReference type="Proteomes" id="UP000179616"/>
    </source>
</evidence>
<feature type="transmembrane region" description="Helical" evidence="1">
    <location>
        <begin position="82"/>
        <end position="104"/>
    </location>
</feature>
<dbReference type="STRING" id="948102.BKG76_11900"/>